<proteinExistence type="predicted"/>
<comment type="caution">
    <text evidence="2">The sequence shown here is derived from an EMBL/GenBank/DDBJ whole genome shotgun (WGS) entry which is preliminary data.</text>
</comment>
<name>A0A437LV17_9PROT</name>
<dbReference type="EMBL" id="SACL01000027">
    <property type="protein sequence ID" value="RVT89260.1"/>
    <property type="molecule type" value="Genomic_DNA"/>
</dbReference>
<evidence type="ECO:0000313" key="3">
    <source>
        <dbReference type="Proteomes" id="UP000282957"/>
    </source>
</evidence>
<keyword evidence="3" id="KW-1185">Reference proteome</keyword>
<sequence length="105" mass="11611">MGRHRKPDALSNAEHQRNHVARHGLKLIRVTPAVHEALHAACKRTGDPISRVLLDALQALSMRLDQQAKEVALAKLEATPPAPTKPRRKRARPPKINAPDLFSGE</sequence>
<dbReference type="AlphaFoldDB" id="A0A437LV17"/>
<feature type="region of interest" description="Disordered" evidence="1">
    <location>
        <begin position="1"/>
        <end position="20"/>
    </location>
</feature>
<evidence type="ECO:0000313" key="2">
    <source>
        <dbReference type="EMBL" id="RVT89260.1"/>
    </source>
</evidence>
<organism evidence="2 3">
    <name type="scientific">Rhodovarius crocodyli</name>
    <dbReference type="NCBI Taxonomy" id="1979269"/>
    <lineage>
        <taxon>Bacteria</taxon>
        <taxon>Pseudomonadati</taxon>
        <taxon>Pseudomonadota</taxon>
        <taxon>Alphaproteobacteria</taxon>
        <taxon>Acetobacterales</taxon>
        <taxon>Roseomonadaceae</taxon>
        <taxon>Rhodovarius</taxon>
    </lineage>
</organism>
<accession>A0A437LV17</accession>
<feature type="region of interest" description="Disordered" evidence="1">
    <location>
        <begin position="74"/>
        <end position="105"/>
    </location>
</feature>
<protein>
    <submittedName>
        <fullName evidence="2">Uncharacterized protein</fullName>
    </submittedName>
</protein>
<evidence type="ECO:0000256" key="1">
    <source>
        <dbReference type="SAM" id="MobiDB-lite"/>
    </source>
</evidence>
<gene>
    <name evidence="2" type="ORF">EOD42_25580</name>
</gene>
<reference evidence="2 3" key="1">
    <citation type="submission" date="2019-01" db="EMBL/GenBank/DDBJ databases">
        <authorList>
            <person name="Chen W.-M."/>
        </authorList>
    </citation>
    <scope>NUCLEOTIDE SEQUENCE [LARGE SCALE GENOMIC DNA]</scope>
    <source>
        <strain evidence="2 3">CCP-6</strain>
    </source>
</reference>
<dbReference type="Proteomes" id="UP000282957">
    <property type="component" value="Unassembled WGS sequence"/>
</dbReference>